<evidence type="ECO:0000256" key="1">
    <source>
        <dbReference type="ARBA" id="ARBA00022574"/>
    </source>
</evidence>
<dbReference type="Gene3D" id="2.130.10.10">
    <property type="entry name" value="YVTN repeat-like/Quinoprotein amine dehydrogenase"/>
    <property type="match status" value="1"/>
</dbReference>
<keyword evidence="1 7" id="KW-0853">WD repeat</keyword>
<dbReference type="AlphaFoldDB" id="A0A834FZ08"/>
<keyword evidence="9" id="KW-1185">Reference proteome</keyword>
<dbReference type="InterPro" id="IPR020472">
    <property type="entry name" value="WD40_PAC1"/>
</dbReference>
<dbReference type="EMBL" id="WJXA01000113">
    <property type="protein sequence ID" value="KAF7115854.1"/>
    <property type="molecule type" value="Genomic_DNA"/>
</dbReference>
<evidence type="ECO:0000313" key="9">
    <source>
        <dbReference type="Proteomes" id="UP000626092"/>
    </source>
</evidence>
<protein>
    <recommendedName>
        <fullName evidence="6">Serine-threonine kinase receptor-associated protein</fullName>
    </recommendedName>
</protein>
<keyword evidence="3" id="KW-0677">Repeat</keyword>
<dbReference type="SUPFAM" id="SSF50978">
    <property type="entry name" value="WD40 repeat-like"/>
    <property type="match status" value="1"/>
</dbReference>
<feature type="repeat" description="WD" evidence="7">
    <location>
        <begin position="266"/>
        <end position="298"/>
    </location>
</feature>
<evidence type="ECO:0000256" key="5">
    <source>
        <dbReference type="ARBA" id="ARBA00038394"/>
    </source>
</evidence>
<dbReference type="PRINTS" id="PR00320">
    <property type="entry name" value="GPROTEINBRPT"/>
</dbReference>
<evidence type="ECO:0000313" key="8">
    <source>
        <dbReference type="EMBL" id="KAF7115854.1"/>
    </source>
</evidence>
<comment type="caution">
    <text evidence="8">The sequence shown here is derived from an EMBL/GenBank/DDBJ whole genome shotgun (WGS) entry which is preliminary data.</text>
</comment>
<evidence type="ECO:0000256" key="4">
    <source>
        <dbReference type="ARBA" id="ARBA00023187"/>
    </source>
</evidence>
<dbReference type="PROSITE" id="PS50294">
    <property type="entry name" value="WD_REPEATS_REGION"/>
    <property type="match status" value="2"/>
</dbReference>
<accession>A0A834FZ08</accession>
<evidence type="ECO:0000256" key="3">
    <source>
        <dbReference type="ARBA" id="ARBA00022737"/>
    </source>
</evidence>
<dbReference type="InterPro" id="IPR015943">
    <property type="entry name" value="WD40/YVTN_repeat-like_dom_sf"/>
</dbReference>
<sequence>MDKKRVAVPLVCHGHSRPVVDLCYSPVTPDGFFLISASKDSSPMLRNGETGDWVGTFEGHKGAVWSCCLDTNALRAASGSADFTAKIWDAITGEELHSFEHKHIVRACAFSEDTHFLLTGGVEKILRIYDLNRPDASPREVDKTPGSVRTVAWLHSDQTILSSCTDMGGVRLWDVRTGDVVRSLETKSPVTSAEVSQDGRYITTADGFTVKFWDANHFGLVKSYNMPCTVESASLEPKFGYKFIAGGEDMWIRVFDFHNGEEIACNKGHHGPVHCVRFSPGGESYASGSEDGTIRIWQTGQQTLDDVETVLANGLTGKVNVTADDVSRKIEGFHIADEGRTGQKEEVANA</sequence>
<dbReference type="GO" id="GO:0032797">
    <property type="term" value="C:SMN complex"/>
    <property type="evidence" value="ECO:0007669"/>
    <property type="project" value="TreeGrafter"/>
</dbReference>
<comment type="similarity">
    <text evidence="5">Belongs to the WD repeat STRAP family.</text>
</comment>
<reference evidence="8" key="1">
    <citation type="submission" date="2019-11" db="EMBL/GenBank/DDBJ databases">
        <authorList>
            <person name="Liu Y."/>
            <person name="Hou J."/>
            <person name="Li T.-Q."/>
            <person name="Guan C.-H."/>
            <person name="Wu X."/>
            <person name="Wu H.-Z."/>
            <person name="Ling F."/>
            <person name="Zhang R."/>
            <person name="Shi X.-G."/>
            <person name="Ren J.-P."/>
            <person name="Chen E.-F."/>
            <person name="Sun J.-M."/>
        </authorList>
    </citation>
    <scope>NUCLEOTIDE SEQUENCE</scope>
    <source>
        <strain evidence="8">Adult_tree_wgs_1</strain>
        <tissue evidence="8">Leaves</tissue>
    </source>
</reference>
<dbReference type="CDD" id="cd00200">
    <property type="entry name" value="WD40"/>
    <property type="match status" value="1"/>
</dbReference>
<gene>
    <name evidence="8" type="ORF">RHSIM_RhsimUnG0046000</name>
</gene>
<keyword evidence="2" id="KW-0507">mRNA processing</keyword>
<dbReference type="InterPro" id="IPR036322">
    <property type="entry name" value="WD40_repeat_dom_sf"/>
</dbReference>
<dbReference type="GO" id="GO:0003723">
    <property type="term" value="F:RNA binding"/>
    <property type="evidence" value="ECO:0007669"/>
    <property type="project" value="TreeGrafter"/>
</dbReference>
<proteinExistence type="inferred from homology"/>
<name>A0A834FZ08_RHOSS</name>
<dbReference type="InterPro" id="IPR001680">
    <property type="entry name" value="WD40_rpt"/>
</dbReference>
<dbReference type="FunFam" id="2.130.10.10:FF:000133">
    <property type="entry name" value="Serine-threonine kinase receptor-associated protein"/>
    <property type="match status" value="1"/>
</dbReference>
<evidence type="ECO:0000256" key="2">
    <source>
        <dbReference type="ARBA" id="ARBA00022664"/>
    </source>
</evidence>
<dbReference type="GO" id="GO:0000387">
    <property type="term" value="P:spliceosomal snRNP assembly"/>
    <property type="evidence" value="ECO:0007669"/>
    <property type="project" value="TreeGrafter"/>
</dbReference>
<evidence type="ECO:0000256" key="7">
    <source>
        <dbReference type="PROSITE-ProRule" id="PRU00221"/>
    </source>
</evidence>
<keyword evidence="4" id="KW-0508">mRNA splicing</keyword>
<dbReference type="PANTHER" id="PTHR19877:SF13">
    <property type="entry name" value="SERINE-THREONINE KINASE RECEPTOR-ASSOCIATED PROTEIN"/>
    <property type="match status" value="1"/>
</dbReference>
<organism evidence="8 9">
    <name type="scientific">Rhododendron simsii</name>
    <name type="common">Sims's rhododendron</name>
    <dbReference type="NCBI Taxonomy" id="118357"/>
    <lineage>
        <taxon>Eukaryota</taxon>
        <taxon>Viridiplantae</taxon>
        <taxon>Streptophyta</taxon>
        <taxon>Embryophyta</taxon>
        <taxon>Tracheophyta</taxon>
        <taxon>Spermatophyta</taxon>
        <taxon>Magnoliopsida</taxon>
        <taxon>eudicotyledons</taxon>
        <taxon>Gunneridae</taxon>
        <taxon>Pentapetalae</taxon>
        <taxon>asterids</taxon>
        <taxon>Ericales</taxon>
        <taxon>Ericaceae</taxon>
        <taxon>Ericoideae</taxon>
        <taxon>Rhodoreae</taxon>
        <taxon>Rhododendron</taxon>
    </lineage>
</organism>
<dbReference type="Proteomes" id="UP000626092">
    <property type="component" value="Unassembled WGS sequence"/>
</dbReference>
<dbReference type="PROSITE" id="PS50082">
    <property type="entry name" value="WD_REPEATS_2"/>
    <property type="match status" value="3"/>
</dbReference>
<dbReference type="OrthoDB" id="200206at2759"/>
<feature type="repeat" description="WD" evidence="7">
    <location>
        <begin position="98"/>
        <end position="139"/>
    </location>
</feature>
<feature type="repeat" description="WD" evidence="7">
    <location>
        <begin position="57"/>
        <end position="98"/>
    </location>
</feature>
<dbReference type="PANTHER" id="PTHR19877">
    <property type="entry name" value="EUKARYOTIC TRANSLATION INITIATION FACTOR 3 SUBUNIT I"/>
    <property type="match status" value="1"/>
</dbReference>
<evidence type="ECO:0000256" key="6">
    <source>
        <dbReference type="ARBA" id="ARBA00040390"/>
    </source>
</evidence>
<dbReference type="SMART" id="SM00320">
    <property type="entry name" value="WD40"/>
    <property type="match status" value="7"/>
</dbReference>
<dbReference type="Pfam" id="PF00400">
    <property type="entry name" value="WD40"/>
    <property type="match status" value="5"/>
</dbReference>